<feature type="domain" description="Enoyl reductase (ER)" evidence="10">
    <location>
        <begin position="17"/>
        <end position="252"/>
    </location>
</feature>
<evidence type="ECO:0000259" key="10">
    <source>
        <dbReference type="SMART" id="SM00829"/>
    </source>
</evidence>
<dbReference type="Proteomes" id="UP000887574">
    <property type="component" value="Unplaced"/>
</dbReference>
<accession>A0A915EDM0</accession>
<evidence type="ECO:0000256" key="8">
    <source>
        <dbReference type="ARBA" id="ARBA00032485"/>
    </source>
</evidence>
<evidence type="ECO:0000313" key="12">
    <source>
        <dbReference type="WBParaSite" id="jg5004"/>
    </source>
</evidence>
<evidence type="ECO:0000256" key="3">
    <source>
        <dbReference type="ARBA" id="ARBA00022723"/>
    </source>
</evidence>
<evidence type="ECO:0000256" key="5">
    <source>
        <dbReference type="ARBA" id="ARBA00023002"/>
    </source>
</evidence>
<keyword evidence="6" id="KW-0520">NAD</keyword>
<dbReference type="GO" id="GO:0003939">
    <property type="term" value="F:L-iditol 2-dehydrogenase (NAD+) activity"/>
    <property type="evidence" value="ECO:0007669"/>
    <property type="project" value="TreeGrafter"/>
</dbReference>
<dbReference type="InterPro" id="IPR020843">
    <property type="entry name" value="ER"/>
</dbReference>
<dbReference type="SMART" id="SM00829">
    <property type="entry name" value="PKS_ER"/>
    <property type="match status" value="1"/>
</dbReference>
<dbReference type="PROSITE" id="PS00059">
    <property type="entry name" value="ADH_ZINC"/>
    <property type="match status" value="1"/>
</dbReference>
<name>A0A915EDM0_9BILA</name>
<dbReference type="InterPro" id="IPR013154">
    <property type="entry name" value="ADH-like_N"/>
</dbReference>
<dbReference type="PANTHER" id="PTHR43161">
    <property type="entry name" value="SORBITOL DEHYDROGENASE"/>
    <property type="match status" value="1"/>
</dbReference>
<comment type="similarity">
    <text evidence="2 9">Belongs to the zinc-containing alcohol dehydrogenase family.</text>
</comment>
<sequence>MAPQANSNDNLSAVLYGAKDFRLEQRPIPNPKDDELLVRVHTVGLCGTDLHFWGHGAFGSRLVQEPVVIGHEVSGTVEKVGKKVTGFAVGDRVVWKRQSMQRPAAIWCICSLVAQPAEFCIKLPDNVSMEEGAMLEPLCCAVHSCNRADIHSGQTVLICGSGAIGVLSIICAKAMGAVKIIATDLSDKRLAIAKDVGADHVLNVSGKTPKEAAAAIVEILGYEPEVTLECTGFGPSIETAIWATKPGGKISVAGMGANRADIPIWEAITKEIDILPSLKYVHSTEFSLIVDMVASERST</sequence>
<dbReference type="GO" id="GO:0008270">
    <property type="term" value="F:zinc ion binding"/>
    <property type="evidence" value="ECO:0007669"/>
    <property type="project" value="InterPro"/>
</dbReference>
<evidence type="ECO:0000256" key="6">
    <source>
        <dbReference type="ARBA" id="ARBA00023027"/>
    </source>
</evidence>
<dbReference type="InterPro" id="IPR002328">
    <property type="entry name" value="ADH_Zn_CS"/>
</dbReference>
<organism evidence="11 12">
    <name type="scientific">Ditylenchus dipsaci</name>
    <dbReference type="NCBI Taxonomy" id="166011"/>
    <lineage>
        <taxon>Eukaryota</taxon>
        <taxon>Metazoa</taxon>
        <taxon>Ecdysozoa</taxon>
        <taxon>Nematoda</taxon>
        <taxon>Chromadorea</taxon>
        <taxon>Rhabditida</taxon>
        <taxon>Tylenchina</taxon>
        <taxon>Tylenchomorpha</taxon>
        <taxon>Sphaerularioidea</taxon>
        <taxon>Anguinidae</taxon>
        <taxon>Anguininae</taxon>
        <taxon>Ditylenchus</taxon>
    </lineage>
</organism>
<comment type="cofactor">
    <cofactor evidence="1 9">
        <name>Zn(2+)</name>
        <dbReference type="ChEBI" id="CHEBI:29105"/>
    </cofactor>
</comment>
<dbReference type="Pfam" id="PF00107">
    <property type="entry name" value="ADH_zinc_N"/>
    <property type="match status" value="1"/>
</dbReference>
<dbReference type="GO" id="GO:0006062">
    <property type="term" value="P:sorbitol catabolic process"/>
    <property type="evidence" value="ECO:0007669"/>
    <property type="project" value="TreeGrafter"/>
</dbReference>
<evidence type="ECO:0000256" key="9">
    <source>
        <dbReference type="RuleBase" id="RU361277"/>
    </source>
</evidence>
<reference evidence="12" key="1">
    <citation type="submission" date="2022-11" db="UniProtKB">
        <authorList>
            <consortium name="WormBaseParasite"/>
        </authorList>
    </citation>
    <scope>IDENTIFICATION</scope>
</reference>
<dbReference type="InterPro" id="IPR036291">
    <property type="entry name" value="NAD(P)-bd_dom_sf"/>
</dbReference>
<keyword evidence="3 9" id="KW-0479">Metal-binding</keyword>
<dbReference type="AlphaFoldDB" id="A0A915EDM0"/>
<evidence type="ECO:0000313" key="11">
    <source>
        <dbReference type="Proteomes" id="UP000887574"/>
    </source>
</evidence>
<dbReference type="InterPro" id="IPR011032">
    <property type="entry name" value="GroES-like_sf"/>
</dbReference>
<dbReference type="SUPFAM" id="SSF51735">
    <property type="entry name" value="NAD(P)-binding Rossmann-fold domains"/>
    <property type="match status" value="1"/>
</dbReference>
<keyword evidence="4 9" id="KW-0862">Zinc</keyword>
<dbReference type="Gene3D" id="3.40.50.720">
    <property type="entry name" value="NAD(P)-binding Rossmann-like Domain"/>
    <property type="match status" value="1"/>
</dbReference>
<dbReference type="FunFam" id="3.40.50.720:FF:000068">
    <property type="entry name" value="Sorbitol dehydrogenase"/>
    <property type="match status" value="1"/>
</dbReference>
<dbReference type="PANTHER" id="PTHR43161:SF9">
    <property type="entry name" value="SORBITOL DEHYDROGENASE"/>
    <property type="match status" value="1"/>
</dbReference>
<keyword evidence="5" id="KW-0560">Oxidoreductase</keyword>
<protein>
    <recommendedName>
        <fullName evidence="7">Sorbitol dehydrogenase</fullName>
    </recommendedName>
    <alternativeName>
        <fullName evidence="8">Polyol dehydrogenase</fullName>
    </alternativeName>
</protein>
<dbReference type="Pfam" id="PF08240">
    <property type="entry name" value="ADH_N"/>
    <property type="match status" value="1"/>
</dbReference>
<dbReference type="WBParaSite" id="jg5004">
    <property type="protein sequence ID" value="jg5004"/>
    <property type="gene ID" value="jg5004"/>
</dbReference>
<evidence type="ECO:0000256" key="4">
    <source>
        <dbReference type="ARBA" id="ARBA00022833"/>
    </source>
</evidence>
<dbReference type="InterPro" id="IPR013149">
    <property type="entry name" value="ADH-like_C"/>
</dbReference>
<evidence type="ECO:0000256" key="1">
    <source>
        <dbReference type="ARBA" id="ARBA00001947"/>
    </source>
</evidence>
<proteinExistence type="inferred from homology"/>
<dbReference type="SUPFAM" id="SSF50129">
    <property type="entry name" value="GroES-like"/>
    <property type="match status" value="1"/>
</dbReference>
<dbReference type="Gene3D" id="3.90.180.10">
    <property type="entry name" value="Medium-chain alcohol dehydrogenases, catalytic domain"/>
    <property type="match status" value="1"/>
</dbReference>
<keyword evidence="11" id="KW-1185">Reference proteome</keyword>
<evidence type="ECO:0000256" key="2">
    <source>
        <dbReference type="ARBA" id="ARBA00008072"/>
    </source>
</evidence>
<evidence type="ECO:0000256" key="7">
    <source>
        <dbReference type="ARBA" id="ARBA00026132"/>
    </source>
</evidence>